<evidence type="ECO:0000313" key="2">
    <source>
        <dbReference type="WBParaSite" id="ACAC_0000954601-mRNA-1"/>
    </source>
</evidence>
<evidence type="ECO:0000313" key="1">
    <source>
        <dbReference type="Proteomes" id="UP000035642"/>
    </source>
</evidence>
<proteinExistence type="predicted"/>
<dbReference type="InterPro" id="IPR036322">
    <property type="entry name" value="WD40_repeat_dom_sf"/>
</dbReference>
<dbReference type="SUPFAM" id="SSF50978">
    <property type="entry name" value="WD40 repeat-like"/>
    <property type="match status" value="1"/>
</dbReference>
<dbReference type="AlphaFoldDB" id="A0A158PAI8"/>
<keyword evidence="1" id="KW-1185">Reference proteome</keyword>
<reference evidence="2" key="2">
    <citation type="submission" date="2016-04" db="UniProtKB">
        <authorList>
            <consortium name="WormBaseParasite"/>
        </authorList>
    </citation>
    <scope>IDENTIFICATION</scope>
</reference>
<protein>
    <submittedName>
        <fullName evidence="2">Protein MIS12 homolog</fullName>
    </submittedName>
</protein>
<dbReference type="WBParaSite" id="ACAC_0000954601-mRNA-1">
    <property type="protein sequence ID" value="ACAC_0000954601-mRNA-1"/>
    <property type="gene ID" value="ACAC_0000954601"/>
</dbReference>
<reference evidence="1" key="1">
    <citation type="submission" date="2012-09" db="EMBL/GenBank/DDBJ databases">
        <authorList>
            <person name="Martin A.A."/>
        </authorList>
    </citation>
    <scope>NUCLEOTIDE SEQUENCE</scope>
</reference>
<name>A0A158PAI8_ANGCA</name>
<organism evidence="1 2">
    <name type="scientific">Angiostrongylus cantonensis</name>
    <name type="common">Rat lungworm</name>
    <dbReference type="NCBI Taxonomy" id="6313"/>
    <lineage>
        <taxon>Eukaryota</taxon>
        <taxon>Metazoa</taxon>
        <taxon>Ecdysozoa</taxon>
        <taxon>Nematoda</taxon>
        <taxon>Chromadorea</taxon>
        <taxon>Rhabditida</taxon>
        <taxon>Rhabditina</taxon>
        <taxon>Rhabditomorpha</taxon>
        <taxon>Strongyloidea</taxon>
        <taxon>Metastrongylidae</taxon>
        <taxon>Angiostrongylus</taxon>
    </lineage>
</organism>
<accession>A0A158PAI8</accession>
<dbReference type="Proteomes" id="UP000035642">
    <property type="component" value="Unassembled WGS sequence"/>
</dbReference>
<sequence>MFKLHSEFQLLLSFLLENGIFHYGLSTRMEEATFECLQCHRCTRPIQSGLLWRDGGILHVAYYDGYIRVGVIVEQYEDMLLVQRLSASKNNVNLLLDVITAEIQRLFDYQDTAKSKRTAMVAKMDTLKCKVGQVLLDAQIVKENRNLRGELFMQVSNIIESMSGCNDPVKDMRLILSQHIFEHRAEKNDHFTHFLFDDAQREPTLYCLSGLTTLAVYPRKGKRVASISLDSQYDTRLTAACLMNGVDGVYVTDNKEVFPIYFYRPPRVIVKASYAFNHLQRYFMKSNAWRIPQGLINAESFFWLLLLNGYSFTAFFLKNPFSYRRFSSLMAHPFSHGPVNDLKILPTEDTYLALHCSDVEVVVSERDTGLSPDRWHRVTYHSGGALCLASTPFSLGHRGAFAIAGSKTYVRIKALHYTEDNMVGLHDLGQSRFTDENGKDIEVLNVSLDPAMECRPFPCKLRYSVGYADKAIRTYVALLTGQHEFTVSEKFVAQIEPLHCVSLMICFHGRPMGCYASNGKTLQVWNDLDRHQQKKMKSERMELRKMEVSITSMVRVVGKSCYLVLGYKDSRVQLFEERGKGTGKLDSVGWIDDCHPASDLRPVTVLRVRAEPFSTGDRLFIFSLTESSIFIHSVLVYHSSLSHMLIYCVLRFSPSSFYIILHLRPFEFAVFGCGITMHKLTVDERKRLEKYRDFEF</sequence>